<name>A0A7W7H3D9_9ACTN</name>
<evidence type="ECO:0000313" key="1">
    <source>
        <dbReference type="EMBL" id="MBB4743157.1"/>
    </source>
</evidence>
<comment type="caution">
    <text evidence="1">The sequence shown here is derived from an EMBL/GenBank/DDBJ whole genome shotgun (WGS) entry which is preliminary data.</text>
</comment>
<proteinExistence type="predicted"/>
<organism evidence="1 2">
    <name type="scientific">Actinoplanes octamycinicus</name>
    <dbReference type="NCBI Taxonomy" id="135948"/>
    <lineage>
        <taxon>Bacteria</taxon>
        <taxon>Bacillati</taxon>
        <taxon>Actinomycetota</taxon>
        <taxon>Actinomycetes</taxon>
        <taxon>Micromonosporales</taxon>
        <taxon>Micromonosporaceae</taxon>
        <taxon>Actinoplanes</taxon>
    </lineage>
</organism>
<accession>A0A7W7H3D9</accession>
<keyword evidence="2" id="KW-1185">Reference proteome</keyword>
<dbReference type="RefSeq" id="WP_185043462.1">
    <property type="nucleotide sequence ID" value="NZ_BAABFG010000005.1"/>
</dbReference>
<dbReference type="AlphaFoldDB" id="A0A7W7H3D9"/>
<protein>
    <submittedName>
        <fullName evidence="1">Uncharacterized protein</fullName>
    </submittedName>
</protein>
<dbReference type="EMBL" id="JACHNB010000001">
    <property type="protein sequence ID" value="MBB4743157.1"/>
    <property type="molecule type" value="Genomic_DNA"/>
</dbReference>
<dbReference type="Proteomes" id="UP000546162">
    <property type="component" value="Unassembled WGS sequence"/>
</dbReference>
<reference evidence="1 2" key="1">
    <citation type="submission" date="2020-08" db="EMBL/GenBank/DDBJ databases">
        <title>Sequencing the genomes of 1000 actinobacteria strains.</title>
        <authorList>
            <person name="Klenk H.-P."/>
        </authorList>
    </citation>
    <scope>NUCLEOTIDE SEQUENCE [LARGE SCALE GENOMIC DNA]</scope>
    <source>
        <strain evidence="1 2">DSM 45809</strain>
    </source>
</reference>
<gene>
    <name evidence="1" type="ORF">BJY16_006616</name>
</gene>
<evidence type="ECO:0000313" key="2">
    <source>
        <dbReference type="Proteomes" id="UP000546162"/>
    </source>
</evidence>
<sequence length="89" mass="10296">MVYEDGSESPENRLKFLDSGRHFDIEMPTPRSGARARNLAVFAQCDYEEVLDVVPIDVARQRPWANDLYKHERDRNGYRGWPSTTSTAH</sequence>